<sequence>MQPTVLGPDDGPVYKVLGGDVIRVLASKEDTGQVYTLFETIVPSGAGPMRHVHRREDESFYVMEGEFDFFVGEEEVHAVPGSFLIGPRDIPHHFRCTSEIPGKLLIVITPGGFENFIAELAKLPLNEPPDPVEIGSLFEKYGLEFV</sequence>
<protein>
    <submittedName>
        <fullName evidence="2">Quercetin 2,3-dioxygenase</fullName>
        <ecNumber evidence="2">1.13.11.24</ecNumber>
    </submittedName>
</protein>
<dbReference type="Proteomes" id="UP000319976">
    <property type="component" value="Chromosome"/>
</dbReference>
<dbReference type="PANTHER" id="PTHR36440:SF1">
    <property type="entry name" value="PUTATIVE (AFU_ORTHOLOGUE AFUA_8G07350)-RELATED"/>
    <property type="match status" value="1"/>
</dbReference>
<proteinExistence type="predicted"/>
<gene>
    <name evidence="2" type="primary">qdoI</name>
    <name evidence="2" type="ORF">V22_12240</name>
</gene>
<dbReference type="GO" id="GO:0008127">
    <property type="term" value="F:quercetin 2,3-dioxygenase activity"/>
    <property type="evidence" value="ECO:0007669"/>
    <property type="project" value="UniProtKB-EC"/>
</dbReference>
<dbReference type="InterPro" id="IPR014710">
    <property type="entry name" value="RmlC-like_jellyroll"/>
</dbReference>
<dbReference type="Pfam" id="PF07883">
    <property type="entry name" value="Cupin_2"/>
    <property type="match status" value="1"/>
</dbReference>
<dbReference type="KEGG" id="chya:V22_12240"/>
<dbReference type="PANTHER" id="PTHR36440">
    <property type="entry name" value="PUTATIVE (AFU_ORTHOLOGUE AFUA_8G07350)-RELATED"/>
    <property type="match status" value="1"/>
</dbReference>
<evidence type="ECO:0000313" key="3">
    <source>
        <dbReference type="Proteomes" id="UP000319976"/>
    </source>
</evidence>
<dbReference type="InterPro" id="IPR013096">
    <property type="entry name" value="Cupin_2"/>
</dbReference>
<name>A0A517T6J1_9PLAN</name>
<organism evidence="2 3">
    <name type="scientific">Calycomorphotria hydatis</name>
    <dbReference type="NCBI Taxonomy" id="2528027"/>
    <lineage>
        <taxon>Bacteria</taxon>
        <taxon>Pseudomonadati</taxon>
        <taxon>Planctomycetota</taxon>
        <taxon>Planctomycetia</taxon>
        <taxon>Planctomycetales</taxon>
        <taxon>Planctomycetaceae</taxon>
        <taxon>Calycomorphotria</taxon>
    </lineage>
</organism>
<keyword evidence="3" id="KW-1185">Reference proteome</keyword>
<dbReference type="InterPro" id="IPR011051">
    <property type="entry name" value="RmlC_Cupin_sf"/>
</dbReference>
<keyword evidence="2" id="KW-0223">Dioxygenase</keyword>
<dbReference type="Gene3D" id="2.60.120.10">
    <property type="entry name" value="Jelly Rolls"/>
    <property type="match status" value="1"/>
</dbReference>
<reference evidence="2 3" key="1">
    <citation type="submission" date="2019-02" db="EMBL/GenBank/DDBJ databases">
        <title>Deep-cultivation of Planctomycetes and their phenomic and genomic characterization uncovers novel biology.</title>
        <authorList>
            <person name="Wiegand S."/>
            <person name="Jogler M."/>
            <person name="Boedeker C."/>
            <person name="Pinto D."/>
            <person name="Vollmers J."/>
            <person name="Rivas-Marin E."/>
            <person name="Kohn T."/>
            <person name="Peeters S.H."/>
            <person name="Heuer A."/>
            <person name="Rast P."/>
            <person name="Oberbeckmann S."/>
            <person name="Bunk B."/>
            <person name="Jeske O."/>
            <person name="Meyerdierks A."/>
            <person name="Storesund J.E."/>
            <person name="Kallscheuer N."/>
            <person name="Luecker S."/>
            <person name="Lage O.M."/>
            <person name="Pohl T."/>
            <person name="Merkel B.J."/>
            <person name="Hornburger P."/>
            <person name="Mueller R.-W."/>
            <person name="Bruemmer F."/>
            <person name="Labrenz M."/>
            <person name="Spormann A.M."/>
            <person name="Op den Camp H."/>
            <person name="Overmann J."/>
            <person name="Amann R."/>
            <person name="Jetten M.S.M."/>
            <person name="Mascher T."/>
            <person name="Medema M.H."/>
            <person name="Devos D.P."/>
            <person name="Kaster A.-K."/>
            <person name="Ovreas L."/>
            <person name="Rohde M."/>
            <person name="Galperin M.Y."/>
            <person name="Jogler C."/>
        </authorList>
    </citation>
    <scope>NUCLEOTIDE SEQUENCE [LARGE SCALE GENOMIC DNA]</scope>
    <source>
        <strain evidence="2 3">V22</strain>
    </source>
</reference>
<dbReference type="OrthoDB" id="9794183at2"/>
<dbReference type="RefSeq" id="WP_145260790.1">
    <property type="nucleotide sequence ID" value="NZ_CP036316.1"/>
</dbReference>
<keyword evidence="2" id="KW-0560">Oxidoreductase</keyword>
<dbReference type="AlphaFoldDB" id="A0A517T6J1"/>
<dbReference type="EC" id="1.13.11.24" evidence="2"/>
<dbReference type="EMBL" id="CP036316">
    <property type="protein sequence ID" value="QDT63994.1"/>
    <property type="molecule type" value="Genomic_DNA"/>
</dbReference>
<feature type="domain" description="Cupin type-2" evidence="1">
    <location>
        <begin position="39"/>
        <end position="107"/>
    </location>
</feature>
<evidence type="ECO:0000259" key="1">
    <source>
        <dbReference type="Pfam" id="PF07883"/>
    </source>
</evidence>
<dbReference type="InterPro" id="IPR053146">
    <property type="entry name" value="QDO-like"/>
</dbReference>
<dbReference type="SUPFAM" id="SSF51182">
    <property type="entry name" value="RmlC-like cupins"/>
    <property type="match status" value="1"/>
</dbReference>
<accession>A0A517T6J1</accession>
<evidence type="ECO:0000313" key="2">
    <source>
        <dbReference type="EMBL" id="QDT63994.1"/>
    </source>
</evidence>